<dbReference type="PROSITE" id="PS51186">
    <property type="entry name" value="GNAT"/>
    <property type="match status" value="1"/>
</dbReference>
<dbReference type="RefSeq" id="WP_156107816.1">
    <property type="nucleotide sequence ID" value="NZ_CP127865.1"/>
</dbReference>
<dbReference type="EMBL" id="JAZBJQ010000040">
    <property type="protein sequence ID" value="MEE4588949.1"/>
    <property type="molecule type" value="Genomic_DNA"/>
</dbReference>
<protein>
    <submittedName>
        <fullName evidence="2">GNAT family N-acetyltransferase</fullName>
    </submittedName>
</protein>
<organism evidence="2 3">
    <name type="scientific">Streptomyces antimycoticus</name>
    <dbReference type="NCBI Taxonomy" id="68175"/>
    <lineage>
        <taxon>Bacteria</taxon>
        <taxon>Bacillati</taxon>
        <taxon>Actinomycetota</taxon>
        <taxon>Actinomycetes</taxon>
        <taxon>Kitasatosporales</taxon>
        <taxon>Streptomycetaceae</taxon>
        <taxon>Streptomyces</taxon>
        <taxon>Streptomyces violaceusniger group</taxon>
    </lineage>
</organism>
<evidence type="ECO:0000259" key="1">
    <source>
        <dbReference type="PROSITE" id="PS51186"/>
    </source>
</evidence>
<dbReference type="Proteomes" id="UP001354649">
    <property type="component" value="Unassembled WGS sequence"/>
</dbReference>
<sequence>MTSETQGVPIETGLIEVERAGAELRMLHLPSDMVAATELVASVWQVDVTQSHVNPELLTALAHAGNYVAGGFRGDELMAVCVGFFHPPLERALHSHLAGVRPDAVGTGWGHALKSHQRAWCLERGVTRITWTYDPLVARNAYFNLHKLGCTVDTYLPDFYGVMGDGLNSGQRSDRVLVVRDLERPAGPRRPIGNDIEPPAAVLWSEHGRPVLDLDRARALRTCRVDIPSDIEQVRRTDPDLAVGWRLSLGQALGGLLADGWVVTDFDRRGHYTLTRSL</sequence>
<proteinExistence type="predicted"/>
<name>A0ABD5JM30_9ACTN</name>
<dbReference type="PANTHER" id="PTHR41700">
    <property type="entry name" value="GCN5-RELATED N-ACETYLTRANSFERASE"/>
    <property type="match status" value="1"/>
</dbReference>
<evidence type="ECO:0000313" key="2">
    <source>
        <dbReference type="EMBL" id="MEE4588949.1"/>
    </source>
</evidence>
<comment type="caution">
    <text evidence="2">The sequence shown here is derived from an EMBL/GenBank/DDBJ whole genome shotgun (WGS) entry which is preliminary data.</text>
</comment>
<feature type="domain" description="N-acetyltransferase" evidence="1">
    <location>
        <begin position="22"/>
        <end position="168"/>
    </location>
</feature>
<accession>A0ABD5JM30</accession>
<dbReference type="InterPro" id="IPR038764">
    <property type="entry name" value="GNAT_N_AcTrfase_prd"/>
</dbReference>
<dbReference type="InterPro" id="IPR016181">
    <property type="entry name" value="Acyl_CoA_acyltransferase"/>
</dbReference>
<dbReference type="PANTHER" id="PTHR41700:SF1">
    <property type="entry name" value="N-ACETYLTRANSFERASE DOMAIN-CONTAINING PROTEIN"/>
    <property type="match status" value="1"/>
</dbReference>
<evidence type="ECO:0000313" key="3">
    <source>
        <dbReference type="Proteomes" id="UP001354649"/>
    </source>
</evidence>
<reference evidence="2 3" key="1">
    <citation type="submission" date="2023-11" db="EMBL/GenBank/DDBJ databases">
        <title>30 novel species of actinomycetes from the DSMZ collection.</title>
        <authorList>
            <person name="Nouioui I."/>
        </authorList>
    </citation>
    <scope>NUCLEOTIDE SEQUENCE [LARGE SCALE GENOMIC DNA]</scope>
    <source>
        <strain evidence="2 3">DSM 41602</strain>
    </source>
</reference>
<gene>
    <name evidence="2" type="ORF">V2K49_38825</name>
</gene>
<dbReference type="InterPro" id="IPR000182">
    <property type="entry name" value="GNAT_dom"/>
</dbReference>
<dbReference type="Gene3D" id="3.40.630.30">
    <property type="match status" value="1"/>
</dbReference>
<dbReference type="CDD" id="cd04301">
    <property type="entry name" value="NAT_SF"/>
    <property type="match status" value="1"/>
</dbReference>
<dbReference type="AlphaFoldDB" id="A0ABD5JM30"/>
<dbReference type="SUPFAM" id="SSF55729">
    <property type="entry name" value="Acyl-CoA N-acyltransferases (Nat)"/>
    <property type="match status" value="1"/>
</dbReference>